<dbReference type="Pfam" id="PF14431">
    <property type="entry name" value="YwqJ-deaminase"/>
    <property type="match status" value="1"/>
</dbReference>
<accession>A0A150QJG7</accession>
<feature type="region of interest" description="Disordered" evidence="2">
    <location>
        <begin position="1138"/>
        <end position="1164"/>
    </location>
</feature>
<dbReference type="InterPro" id="IPR050708">
    <property type="entry name" value="T6SS_VgrG/RHS"/>
</dbReference>
<dbReference type="Gene3D" id="2.180.10.10">
    <property type="entry name" value="RHS repeat-associated core"/>
    <property type="match status" value="4"/>
</dbReference>
<protein>
    <submittedName>
        <fullName evidence="5">Uncharacterized protein</fullName>
    </submittedName>
</protein>
<feature type="region of interest" description="Disordered" evidence="2">
    <location>
        <begin position="1"/>
        <end position="52"/>
    </location>
</feature>
<dbReference type="SUPFAM" id="SSF63829">
    <property type="entry name" value="Calcium-dependent phosphotriesterase"/>
    <property type="match status" value="1"/>
</dbReference>
<feature type="domain" description="DUF6531" evidence="3">
    <location>
        <begin position="72"/>
        <end position="144"/>
    </location>
</feature>
<evidence type="ECO:0000259" key="3">
    <source>
        <dbReference type="Pfam" id="PF20148"/>
    </source>
</evidence>
<proteinExistence type="predicted"/>
<name>A0A150QJG7_SORCE</name>
<dbReference type="Pfam" id="PF20148">
    <property type="entry name" value="DUF6531"/>
    <property type="match status" value="1"/>
</dbReference>
<dbReference type="EMBL" id="JEMA01000591">
    <property type="protein sequence ID" value="KYF68119.1"/>
    <property type="molecule type" value="Genomic_DNA"/>
</dbReference>
<dbReference type="InterPro" id="IPR025968">
    <property type="entry name" value="YwqJ_deaminase"/>
</dbReference>
<organism evidence="5 6">
    <name type="scientific">Sorangium cellulosum</name>
    <name type="common">Polyangium cellulosum</name>
    <dbReference type="NCBI Taxonomy" id="56"/>
    <lineage>
        <taxon>Bacteria</taxon>
        <taxon>Pseudomonadati</taxon>
        <taxon>Myxococcota</taxon>
        <taxon>Polyangia</taxon>
        <taxon>Polyangiales</taxon>
        <taxon>Polyangiaceae</taxon>
        <taxon>Sorangium</taxon>
    </lineage>
</organism>
<gene>
    <name evidence="5" type="ORF">BE15_38055</name>
</gene>
<feature type="domain" description="Teneurin-like YD-shell" evidence="4">
    <location>
        <begin position="839"/>
        <end position="1100"/>
    </location>
</feature>
<dbReference type="PANTHER" id="PTHR32305">
    <property type="match status" value="1"/>
</dbReference>
<dbReference type="Pfam" id="PF25023">
    <property type="entry name" value="TEN_YD-shell"/>
    <property type="match status" value="2"/>
</dbReference>
<sequence>MNPGTWILGGGGGGGGGNGRGGSGSGDGQGAGGGNGGNDAQGGGKGAGSCGPGSGAGCPNPSHGGGGGTHAGDPIDPVTGRVYTVPAVDLALPGPLPLVIKRTYSSSARDRDVGLGRGWAHSLAWEIEPRRRTLLLYNPEGTHTRARLPAIGESVVLSRGVLTRHDWGYTLVIETGDVLVFFSGTQATGARYALSRVVDPSGNSIELAYADGRLSSIIDSVKRTVRVRRHVDGRIAAFEVKNSPHQGQWVAFRRYRYDSAGHLVAAEDAAGRSVRYSYDDGLLTSLVYPSGLLVCFRYDAQQRCVETWTEAPGYTDALDERAPAFLADGVTRAKGMLHCKVEHGGDGYVELVTSRDVKRYSGNEHGMLEKAVWGPGVHTNTFDAIGKLTSYTDPTGASWRWDRDAFGRVVREIDPLGAVQEYAYNERGLLTSITDPVGAEFHFEYNHGGKLLAVDGPGGNAIVYKRDNRGLPIEATMPDGAITRMEYDALGNRVVVTEPDGGRRLIEYDYLGQVLGFTDERGGTTRYVYGPCRELRVIRLPDGGMVGYDHDEDGRLAAVIDPMGRRCELVWSGMVVHEVRRPDGARVRFRYDREGDLLRVIHGSGEEHVLVRSPAGRIIEERTFDGRTIRYKHDLLGRIVQRESGSGEITEFKYDPVGRLVERTYADGTADQFEYDAAGRLLHAESPASETAFRYDSRGRLVAELHRVNGRSYVVESAYDAVGNRTRRSTSLGYVESTVYDPMGQPTRILLDDSDAVEIGWDSRGFEARRALPGGGLIQSACDSIGRITHQRVFRPSGQPRAGEPAWAGPRPSGLTEEHYHAYTPAGDLQEEWGLVEGRTAYTYDPVSQVLSRVPQHARAELFGYDTAENVHEAGPPAQLRRYDPGGKLVRRGDVDYLYDADARLIEKRRVVESGRPARRYRWNARGLLEAVELDDGAVIEFAYDALARRVEKRIQRRGEAARTTRFVWDGDTLVHEVREAADTHGSTVVLERTYSFLPRSRAPLAHRDALVRASGERVDGGWVHYINDPVGHPRALVSGQGEVLGRIHRSVWGQVDAGDPDQAKTPLRFPGQYADDETGVVYNRFRYYDPETGRYISPDPLGLAGGLRPFGYASNRPLAMIDPDGLAPVRASVQGPYSNGPFGSSTDVRSGQRHYGGGERLPNQLHPAVQDALVPVYNGVSARGQADALPHYCAEPWAMTNYIRNYEHANGIPPDTMNPQHPNWNDCIGSIQSITAQQGQTSRIPCPNCSQMLANLGVQSHQVPPVNGQNFSPPDRGWANQHQGPVVHLGFG</sequence>
<evidence type="ECO:0000313" key="5">
    <source>
        <dbReference type="EMBL" id="KYF68119.1"/>
    </source>
</evidence>
<dbReference type="OrthoDB" id="9757552at2"/>
<dbReference type="Pfam" id="PF05593">
    <property type="entry name" value="RHS_repeat"/>
    <property type="match status" value="4"/>
</dbReference>
<feature type="compositionally biased region" description="Gly residues" evidence="2">
    <location>
        <begin position="7"/>
        <end position="52"/>
    </location>
</feature>
<evidence type="ECO:0000256" key="1">
    <source>
        <dbReference type="ARBA" id="ARBA00022737"/>
    </source>
</evidence>
<dbReference type="InterPro" id="IPR045351">
    <property type="entry name" value="DUF6531"/>
</dbReference>
<reference evidence="5 6" key="1">
    <citation type="submission" date="2014-02" db="EMBL/GenBank/DDBJ databases">
        <title>The small core and large imbalanced accessory genome model reveals a collaborative survival strategy of Sorangium cellulosum strains in nature.</title>
        <authorList>
            <person name="Han K."/>
            <person name="Peng R."/>
            <person name="Blom J."/>
            <person name="Li Y.-Z."/>
        </authorList>
    </citation>
    <scope>NUCLEOTIDE SEQUENCE [LARGE SCALE GENOMIC DNA]</scope>
    <source>
        <strain evidence="5 6">So0008-312</strain>
    </source>
</reference>
<dbReference type="InterPro" id="IPR031325">
    <property type="entry name" value="RHS_repeat"/>
</dbReference>
<evidence type="ECO:0000259" key="4">
    <source>
        <dbReference type="Pfam" id="PF25023"/>
    </source>
</evidence>
<dbReference type="Proteomes" id="UP000075260">
    <property type="component" value="Unassembled WGS sequence"/>
</dbReference>
<evidence type="ECO:0000313" key="6">
    <source>
        <dbReference type="Proteomes" id="UP000075260"/>
    </source>
</evidence>
<keyword evidence="1" id="KW-0677">Repeat</keyword>
<dbReference type="InterPro" id="IPR056823">
    <property type="entry name" value="TEN-like_YD-shell"/>
</dbReference>
<dbReference type="RefSeq" id="WP_061609313.1">
    <property type="nucleotide sequence ID" value="NZ_JEMA01000591.1"/>
</dbReference>
<evidence type="ECO:0000256" key="2">
    <source>
        <dbReference type="SAM" id="MobiDB-lite"/>
    </source>
</evidence>
<dbReference type="PANTHER" id="PTHR32305:SF15">
    <property type="entry name" value="PROTEIN RHSA-RELATED"/>
    <property type="match status" value="1"/>
</dbReference>
<comment type="caution">
    <text evidence="5">The sequence shown here is derived from an EMBL/GenBank/DDBJ whole genome shotgun (WGS) entry which is preliminary data.</text>
</comment>
<feature type="compositionally biased region" description="Polar residues" evidence="2">
    <location>
        <begin position="1138"/>
        <end position="1150"/>
    </location>
</feature>
<dbReference type="InterPro" id="IPR006530">
    <property type="entry name" value="YD"/>
</dbReference>
<feature type="domain" description="Teneurin-like YD-shell" evidence="4">
    <location>
        <begin position="627"/>
        <end position="749"/>
    </location>
</feature>
<dbReference type="NCBIfam" id="TIGR01643">
    <property type="entry name" value="YD_repeat_2x"/>
    <property type="match status" value="6"/>
</dbReference>
<dbReference type="NCBIfam" id="TIGR03696">
    <property type="entry name" value="Rhs_assc_core"/>
    <property type="match status" value="1"/>
</dbReference>
<dbReference type="InterPro" id="IPR022385">
    <property type="entry name" value="Rhs_assc_core"/>
</dbReference>